<feature type="compositionally biased region" description="Polar residues" evidence="1">
    <location>
        <begin position="1"/>
        <end position="15"/>
    </location>
</feature>
<dbReference type="KEGG" id="eba:ebA3349"/>
<evidence type="ECO:0000313" key="3">
    <source>
        <dbReference type="Proteomes" id="UP000006552"/>
    </source>
</evidence>
<keyword evidence="3" id="KW-1185">Reference proteome</keyword>
<reference evidence="2 3" key="1">
    <citation type="journal article" date="2005" name="Arch. Microbiol.">
        <title>The genome sequence of an anaerobic aromatic-degrading denitrifying bacterium, strain EbN1.</title>
        <authorList>
            <person name="Rabus R."/>
            <person name="Kube M."/>
            <person name="Heider J."/>
            <person name="Beck A."/>
            <person name="Heitmann K."/>
            <person name="Widdel F."/>
            <person name="Reinhardt R."/>
        </authorList>
    </citation>
    <scope>NUCLEOTIDE SEQUENCE [LARGE SCALE GENOMIC DNA]</scope>
    <source>
        <strain evidence="2 3">EbN1</strain>
    </source>
</reference>
<dbReference type="AlphaFoldDB" id="Q5P3U7"/>
<dbReference type="STRING" id="76114.ebA3349"/>
<dbReference type="Proteomes" id="UP000006552">
    <property type="component" value="Chromosome"/>
</dbReference>
<dbReference type="EMBL" id="CR555306">
    <property type="protein sequence ID" value="CAI08017.1"/>
    <property type="molecule type" value="Genomic_DNA"/>
</dbReference>
<dbReference type="HOGENOM" id="CLU_2271571_0_0_4"/>
<protein>
    <submittedName>
        <fullName evidence="2">Uncharacterized protein</fullName>
    </submittedName>
</protein>
<proteinExistence type="predicted"/>
<accession>Q5P3U7</accession>
<sequence length="102" mass="11414">MSRTCSKTANSSSLSLAWRPKSASSEPSFTRPCGLTTDSRISRTSASMLRPCWAARTRRARCTSSGRLRTVNMAIFTTSLCIQRMHSINLNAFGKWHYQAHD</sequence>
<dbReference type="eggNOG" id="ENOG502ZE1C">
    <property type="taxonomic scope" value="Bacteria"/>
</dbReference>
<feature type="region of interest" description="Disordered" evidence="1">
    <location>
        <begin position="1"/>
        <end position="35"/>
    </location>
</feature>
<gene>
    <name evidence="2" type="ORF">ebA3349</name>
</gene>
<evidence type="ECO:0000313" key="2">
    <source>
        <dbReference type="EMBL" id="CAI08017.1"/>
    </source>
</evidence>
<organism evidence="2 3">
    <name type="scientific">Aromatoleum aromaticum (strain DSM 19018 / LMG 30748 / EbN1)</name>
    <name type="common">Azoarcus sp. (strain EbN1)</name>
    <dbReference type="NCBI Taxonomy" id="76114"/>
    <lineage>
        <taxon>Bacteria</taxon>
        <taxon>Pseudomonadati</taxon>
        <taxon>Pseudomonadota</taxon>
        <taxon>Betaproteobacteria</taxon>
        <taxon>Rhodocyclales</taxon>
        <taxon>Rhodocyclaceae</taxon>
        <taxon>Aromatoleum</taxon>
    </lineage>
</organism>
<evidence type="ECO:0000256" key="1">
    <source>
        <dbReference type="SAM" id="MobiDB-lite"/>
    </source>
</evidence>
<name>Q5P3U7_AROAE</name>